<organism evidence="3 4">
    <name type="scientific">Shewanella violacea (strain JCM 10179 / CIP 106290 / LMG 19151 / DSS12)</name>
    <dbReference type="NCBI Taxonomy" id="637905"/>
    <lineage>
        <taxon>Bacteria</taxon>
        <taxon>Pseudomonadati</taxon>
        <taxon>Pseudomonadota</taxon>
        <taxon>Gammaproteobacteria</taxon>
        <taxon>Alteromonadales</taxon>
        <taxon>Shewanellaceae</taxon>
        <taxon>Shewanella</taxon>
    </lineage>
</organism>
<keyword evidence="4" id="KW-1185">Reference proteome</keyword>
<reference evidence="4" key="1">
    <citation type="journal article" date="2010" name="Mol. Biosyst.">
        <title>Complete genome sequence and comparative analysis of Shewanella violacea, a psychrophilic and piezophilic bacterium from deep sea floor sediments.</title>
        <authorList>
            <person name="Aono E."/>
            <person name="Baba T."/>
            <person name="Ara T."/>
            <person name="Nishi T."/>
            <person name="Nakamichi T."/>
            <person name="Inamoto E."/>
            <person name="Toyonaga H."/>
            <person name="Hasegawa M."/>
            <person name="Takai Y."/>
            <person name="Okumura Y."/>
            <person name="Baba M."/>
            <person name="Tomita M."/>
            <person name="Kato C."/>
            <person name="Oshima T."/>
            <person name="Nakasone K."/>
            <person name="Mori H."/>
        </authorList>
    </citation>
    <scope>NUCLEOTIDE SEQUENCE [LARGE SCALE GENOMIC DNA]</scope>
    <source>
        <strain evidence="4">JCM 10179 / CIP 106290 / LMG 19151 / DSS12</strain>
    </source>
</reference>
<dbReference type="Pfam" id="PF04982">
    <property type="entry name" value="TM_HPP"/>
    <property type="match status" value="1"/>
</dbReference>
<name>D4ZJ42_SHEVD</name>
<dbReference type="eggNOG" id="COG3448">
    <property type="taxonomic scope" value="Bacteria"/>
</dbReference>
<feature type="transmembrane region" description="Helical" evidence="1">
    <location>
        <begin position="79"/>
        <end position="96"/>
    </location>
</feature>
<dbReference type="STRING" id="637905.SVI_1720"/>
<dbReference type="InterPro" id="IPR007065">
    <property type="entry name" value="HPP"/>
</dbReference>
<feature type="transmembrane region" description="Helical" evidence="1">
    <location>
        <begin position="23"/>
        <end position="43"/>
    </location>
</feature>
<dbReference type="HOGENOM" id="CLU_040397_3_0_6"/>
<feature type="transmembrane region" description="Helical" evidence="1">
    <location>
        <begin position="49"/>
        <end position="67"/>
    </location>
</feature>
<keyword evidence="1" id="KW-0812">Transmembrane</keyword>
<evidence type="ECO:0000259" key="2">
    <source>
        <dbReference type="Pfam" id="PF04982"/>
    </source>
</evidence>
<evidence type="ECO:0000313" key="3">
    <source>
        <dbReference type="EMBL" id="BAJ01691.1"/>
    </source>
</evidence>
<evidence type="ECO:0000313" key="4">
    <source>
        <dbReference type="Proteomes" id="UP000002350"/>
    </source>
</evidence>
<evidence type="ECO:0000256" key="1">
    <source>
        <dbReference type="SAM" id="Phobius"/>
    </source>
</evidence>
<protein>
    <submittedName>
        <fullName evidence="3">HPP family protein</fullName>
    </submittedName>
</protein>
<dbReference type="AlphaFoldDB" id="D4ZJ42"/>
<proteinExistence type="predicted"/>
<dbReference type="PANTHER" id="PTHR33741:SF5">
    <property type="entry name" value="TRANSMEMBRANE PROTEIN DDB_G0269096-RELATED"/>
    <property type="match status" value="1"/>
</dbReference>
<dbReference type="EMBL" id="AP011177">
    <property type="protein sequence ID" value="BAJ01691.1"/>
    <property type="molecule type" value="Genomic_DNA"/>
</dbReference>
<accession>D4ZJ42</accession>
<dbReference type="Proteomes" id="UP000002350">
    <property type="component" value="Chromosome"/>
</dbReference>
<keyword evidence="1" id="KW-0472">Membrane</keyword>
<dbReference type="KEGG" id="svo:SVI_1720"/>
<dbReference type="InterPro" id="IPR058581">
    <property type="entry name" value="TM_HPP"/>
</dbReference>
<keyword evidence="1" id="KW-1133">Transmembrane helix</keyword>
<sequence>MSTMMAVDRSVYFVGGRIYMNKLIPHLIAGLGASIAIGLLSFLDTNLTNVVLIMAPFGATAVLVFGLPDSPLAQPKNVVFGHLITAFIGLFFVHFIEVSPLTLGLATGIGVSAMLMSKTTHPPAGANPLLIMLSGQSLGWFFLVTPVLIGALVIVLIGKFMQELQKKFN</sequence>
<feature type="domain" description="HPP transmembrane region" evidence="2">
    <location>
        <begin position="24"/>
        <end position="166"/>
    </location>
</feature>
<feature type="transmembrane region" description="Helical" evidence="1">
    <location>
        <begin position="138"/>
        <end position="158"/>
    </location>
</feature>
<gene>
    <name evidence="3" type="ordered locus">SVI_1720</name>
</gene>
<dbReference type="PANTHER" id="PTHR33741">
    <property type="entry name" value="TRANSMEMBRANE PROTEIN DDB_G0269096-RELATED"/>
    <property type="match status" value="1"/>
</dbReference>